<gene>
    <name evidence="1" type="ORF">TCNE_LOCUS1373</name>
</gene>
<name>A0A183TYQ3_TOXCA</name>
<evidence type="ECO:0000313" key="1">
    <source>
        <dbReference type="EMBL" id="VDM26046.1"/>
    </source>
</evidence>
<evidence type="ECO:0000313" key="2">
    <source>
        <dbReference type="Proteomes" id="UP000050794"/>
    </source>
</evidence>
<dbReference type="Proteomes" id="UP000050794">
    <property type="component" value="Unassembled WGS sequence"/>
</dbReference>
<evidence type="ECO:0000313" key="3">
    <source>
        <dbReference type="WBParaSite" id="TCNE_0000137201-mRNA-1"/>
    </source>
</evidence>
<sequence length="98" mass="11175">MGTIIPSMQFRVASAAEQFVPAALRPHRAHRTAMRALSLIRPTLQLIAHCRSTTCSLRATALTLLLYVFSSCTCRRFDRYLMPTWNEENVEQRAHSKV</sequence>
<accession>A0A183TYQ3</accession>
<dbReference type="AlphaFoldDB" id="A0A183TYQ3"/>
<reference evidence="3" key="1">
    <citation type="submission" date="2016-06" db="UniProtKB">
        <authorList>
            <consortium name="WormBaseParasite"/>
        </authorList>
    </citation>
    <scope>IDENTIFICATION</scope>
</reference>
<proteinExistence type="predicted"/>
<protein>
    <submittedName>
        <fullName evidence="1 3">Uncharacterized protein</fullName>
    </submittedName>
</protein>
<dbReference type="WBParaSite" id="TCNE_0000137201-mRNA-1">
    <property type="protein sequence ID" value="TCNE_0000137201-mRNA-1"/>
    <property type="gene ID" value="TCNE_0000137201"/>
</dbReference>
<keyword evidence="2" id="KW-1185">Reference proteome</keyword>
<organism evidence="2 3">
    <name type="scientific">Toxocara canis</name>
    <name type="common">Canine roundworm</name>
    <dbReference type="NCBI Taxonomy" id="6265"/>
    <lineage>
        <taxon>Eukaryota</taxon>
        <taxon>Metazoa</taxon>
        <taxon>Ecdysozoa</taxon>
        <taxon>Nematoda</taxon>
        <taxon>Chromadorea</taxon>
        <taxon>Rhabditida</taxon>
        <taxon>Spirurina</taxon>
        <taxon>Ascaridomorpha</taxon>
        <taxon>Ascaridoidea</taxon>
        <taxon>Toxocaridae</taxon>
        <taxon>Toxocara</taxon>
    </lineage>
</organism>
<reference evidence="1 2" key="2">
    <citation type="submission" date="2018-11" db="EMBL/GenBank/DDBJ databases">
        <authorList>
            <consortium name="Pathogen Informatics"/>
        </authorList>
    </citation>
    <scope>NUCLEOTIDE SEQUENCE [LARGE SCALE GENOMIC DNA]</scope>
</reference>
<dbReference type="EMBL" id="UYWY01000998">
    <property type="protein sequence ID" value="VDM26046.1"/>
    <property type="molecule type" value="Genomic_DNA"/>
</dbReference>